<evidence type="ECO:0000313" key="3">
    <source>
        <dbReference type="Proteomes" id="UP000693672"/>
    </source>
</evidence>
<feature type="domain" description="Endonuclease/exonuclease/phosphatase" evidence="1">
    <location>
        <begin position="163"/>
        <end position="455"/>
    </location>
</feature>
<proteinExistence type="predicted"/>
<dbReference type="Pfam" id="PF03372">
    <property type="entry name" value="Exo_endo_phos"/>
    <property type="match status" value="1"/>
</dbReference>
<name>A0A916K7G4_9BACL</name>
<dbReference type="PANTHER" id="PTHR41349">
    <property type="match status" value="1"/>
</dbReference>
<evidence type="ECO:0000259" key="1">
    <source>
        <dbReference type="Pfam" id="PF03372"/>
    </source>
</evidence>
<dbReference type="RefSeq" id="WP_218093795.1">
    <property type="nucleotide sequence ID" value="NZ_CAJVAS010000020.1"/>
</dbReference>
<comment type="caution">
    <text evidence="2">The sequence shown here is derived from an EMBL/GenBank/DDBJ whole genome shotgun (WGS) entry which is preliminary data.</text>
</comment>
<evidence type="ECO:0000313" key="2">
    <source>
        <dbReference type="EMBL" id="CAG7639739.1"/>
    </source>
</evidence>
<accession>A0A916K7G4</accession>
<gene>
    <name evidence="2" type="ORF">PAESOLCIP111_04065</name>
</gene>
<protein>
    <recommendedName>
        <fullName evidence="1">Endonuclease/exonuclease/phosphatase domain-containing protein</fullName>
    </recommendedName>
</protein>
<reference evidence="2" key="1">
    <citation type="submission" date="2021-06" db="EMBL/GenBank/DDBJ databases">
        <authorList>
            <person name="Criscuolo A."/>
        </authorList>
    </citation>
    <scope>NUCLEOTIDE SEQUENCE</scope>
    <source>
        <strain evidence="2">CIP111600</strain>
    </source>
</reference>
<dbReference type="PANTHER" id="PTHR41349:SF1">
    <property type="entry name" value="PROTEIN CBG08683"/>
    <property type="match status" value="1"/>
</dbReference>
<organism evidence="2 3">
    <name type="scientific">Paenibacillus solanacearum</name>
    <dbReference type="NCBI Taxonomy" id="2048548"/>
    <lineage>
        <taxon>Bacteria</taxon>
        <taxon>Bacillati</taxon>
        <taxon>Bacillota</taxon>
        <taxon>Bacilli</taxon>
        <taxon>Bacillales</taxon>
        <taxon>Paenibacillaceae</taxon>
        <taxon>Paenibacillus</taxon>
    </lineage>
</organism>
<sequence length="470" mass="51489">MNRKRMIGYMAAAVPLAGLLAILGPMAAGNRTETIEGDRVTFAVSLSGEPVAPGSRLAMELVCGEKAAAVAAFSGHEPVAATRAHTAAGQRCHIKLSGDGAARLGGEVVITVAHQGKVLARRVLYPEGDAALSPDFIAPSGELSVSASVEMTDRPLGTRLRVMEWNIWQGGRAAGGDGNVSDLIELIRAQHADILFILETYGSGQSILDGLNKGLPEERRYNGTRITNRPGQPEDRDNLWIFSRFPLVKQYAPINEKGLDSFNFGGIKVRLPDGQELHLFNIWLWHAPQAWGFTNKTAAEIKGKRPRTYTDRDIVATDEERRLAMAKIALRTRLPGFVGDDPSPVIIAGDLNTMSYHDWSAEFADAPNHEGLVLPWPVTRLFEEAGFTDAYRWAHPDAGRFPGPTWSPQYGYGHVPGRIDYIWTRGSGVRVLDAYTVDRRLPGHENAQHPFYSDHAAVVTDLMIRSRDGQ</sequence>
<dbReference type="Proteomes" id="UP000693672">
    <property type="component" value="Unassembled WGS sequence"/>
</dbReference>
<dbReference type="EMBL" id="CAJVAS010000020">
    <property type="protein sequence ID" value="CAG7639739.1"/>
    <property type="molecule type" value="Genomic_DNA"/>
</dbReference>
<dbReference type="AlphaFoldDB" id="A0A916K7G4"/>
<keyword evidence="3" id="KW-1185">Reference proteome</keyword>
<dbReference type="GO" id="GO:0003824">
    <property type="term" value="F:catalytic activity"/>
    <property type="evidence" value="ECO:0007669"/>
    <property type="project" value="InterPro"/>
</dbReference>
<dbReference type="InterPro" id="IPR005135">
    <property type="entry name" value="Endo/exonuclease/phosphatase"/>
</dbReference>